<protein>
    <recommendedName>
        <fullName evidence="3">DUF5776 domain-containing protein</fullName>
    </recommendedName>
</protein>
<accession>A0ABQ3VZS0</accession>
<feature type="region of interest" description="Disordered" evidence="1">
    <location>
        <begin position="117"/>
        <end position="139"/>
    </location>
</feature>
<name>A0ABQ3VZS0_9LACO</name>
<gene>
    <name evidence="4" type="ORF">YK48G_09510</name>
</gene>
<keyword evidence="2" id="KW-0812">Transmembrane</keyword>
<reference evidence="4 5" key="1">
    <citation type="journal article" date="2021" name="Int. J. Syst. Evol. Microbiol.">
        <title>Lentilactobacillus fungorum sp. nov., isolated from spent mushroom substrates.</title>
        <authorList>
            <person name="Tohno M."/>
            <person name="Tanizawa Y."/>
            <person name="Kojima Y."/>
            <person name="Sakamoto M."/>
            <person name="Ohkuma M."/>
            <person name="Kobayashi H."/>
        </authorList>
    </citation>
    <scope>NUCLEOTIDE SEQUENCE [LARGE SCALE GENOMIC DNA]</scope>
    <source>
        <strain evidence="4 5">YK48G</strain>
    </source>
</reference>
<evidence type="ECO:0000313" key="5">
    <source>
        <dbReference type="Proteomes" id="UP000604765"/>
    </source>
</evidence>
<evidence type="ECO:0000256" key="2">
    <source>
        <dbReference type="SAM" id="Phobius"/>
    </source>
</evidence>
<comment type="caution">
    <text evidence="4">The sequence shown here is derived from an EMBL/GenBank/DDBJ whole genome shotgun (WGS) entry which is preliminary data.</text>
</comment>
<dbReference type="Gene3D" id="3.10.20.320">
    <property type="entry name" value="Putative peptidoglycan bound protein (lpxtg motif)"/>
    <property type="match status" value="1"/>
</dbReference>
<dbReference type="Pfam" id="PF19087">
    <property type="entry name" value="DUF5776"/>
    <property type="match status" value="1"/>
</dbReference>
<feature type="compositionally biased region" description="Low complexity" evidence="1">
    <location>
        <begin position="574"/>
        <end position="590"/>
    </location>
</feature>
<feature type="region of interest" description="Disordered" evidence="1">
    <location>
        <begin position="574"/>
        <end position="595"/>
    </location>
</feature>
<dbReference type="EMBL" id="BNJR01000010">
    <property type="protein sequence ID" value="GHP13526.1"/>
    <property type="molecule type" value="Genomic_DNA"/>
</dbReference>
<keyword evidence="2" id="KW-0472">Membrane</keyword>
<dbReference type="Proteomes" id="UP000604765">
    <property type="component" value="Unassembled WGS sequence"/>
</dbReference>
<keyword evidence="5" id="KW-1185">Reference proteome</keyword>
<evidence type="ECO:0000313" key="4">
    <source>
        <dbReference type="EMBL" id="GHP13526.1"/>
    </source>
</evidence>
<organism evidence="4 5">
    <name type="scientific">Lentilactobacillus fungorum</name>
    <dbReference type="NCBI Taxonomy" id="2201250"/>
    <lineage>
        <taxon>Bacteria</taxon>
        <taxon>Bacillati</taxon>
        <taxon>Bacillota</taxon>
        <taxon>Bacilli</taxon>
        <taxon>Lactobacillales</taxon>
        <taxon>Lactobacillaceae</taxon>
        <taxon>Lentilactobacillus</taxon>
    </lineage>
</organism>
<dbReference type="InterPro" id="IPR044081">
    <property type="entry name" value="DUF5776"/>
</dbReference>
<feature type="domain" description="DUF5776" evidence="3">
    <location>
        <begin position="691"/>
        <end position="759"/>
    </location>
</feature>
<dbReference type="RefSeq" id="WP_203629568.1">
    <property type="nucleotide sequence ID" value="NZ_BNJR01000010.1"/>
</dbReference>
<keyword evidence="2" id="KW-1133">Transmembrane helix</keyword>
<sequence>MRISKGDKHNIKKLVVWLAMMTVAILVGFAGLYQGSATGRADTADNNLADMTWGLLPAGEGKTSTSLPNYSYLQGFTVSPQDWNPSAQNSPFSADKATLANPYIVGTSDPHTVSLQTDKDGNYVPSDARVGDTIQDGNGDTRSFKVTGFKLGAHPQSMKAVDPNHYDFDKLAIECNYFDFKVQEVKRDGTPVDKTGLRVAYNGTSQTPTILGFDQMTDSNDLAKVTITPKGTAGQGSMFTGSQTLYFALKAPTPGKEVPFNTTFNYSYSSGGYYDNLINLNPGPNWFPKGFGPSDNDDVKNGTVDKPIQVTLPTNDASFKYGIAAYNASEISLPITVDGKYGLSVASDNNGSDYAVSGFDKLQSGTTVPFKITYENGDYSLVYITFTKANTTNSMTVNYVDNDDSNKVVATDTVSGNDGATGTYDVNAAKKIPANYELAGGQSSTIDYTIASGKTLTINLKHQTESTKATTHAIINYEGAGSLTPAAHSIDVNWSATKDKVTGDTSNWSTTNLPVTIPTPNVTGYTADHNAVTFDKVTGQTTSPADKSVTVHYTANSTPSNNGGGTLVVTPITSNASTTPSATNNTATSPITEKPATPTITAPSYAAKKGAAVYAIKSVYMYKNANFKKNQRMAKYPKAKRINRPMFVVLDYKRSTNGALRYKVCDVNHGDKTVGKIGYITANQKFVVRVYYSTMPKNKKLTVIAKKGVNAYQNVNLTKKAKHFRKGARITVKKIVKYHLTTRYVLNNGQYVTGNKKLVIQGNY</sequence>
<evidence type="ECO:0000256" key="1">
    <source>
        <dbReference type="SAM" id="MobiDB-lite"/>
    </source>
</evidence>
<proteinExistence type="predicted"/>
<feature type="transmembrane region" description="Helical" evidence="2">
    <location>
        <begin position="14"/>
        <end position="33"/>
    </location>
</feature>
<evidence type="ECO:0000259" key="3">
    <source>
        <dbReference type="Pfam" id="PF19087"/>
    </source>
</evidence>